<dbReference type="AlphaFoldDB" id="A0A8K0KEH3"/>
<gene>
    <name evidence="1" type="ORF">J437_LFUL010501</name>
</gene>
<evidence type="ECO:0000313" key="2">
    <source>
        <dbReference type="Proteomes" id="UP000792457"/>
    </source>
</evidence>
<dbReference type="EMBL" id="KZ308603">
    <property type="protein sequence ID" value="KAG8232200.1"/>
    <property type="molecule type" value="Genomic_DNA"/>
</dbReference>
<name>A0A8K0KEH3_LADFU</name>
<reference evidence="1" key="1">
    <citation type="submission" date="2013-04" db="EMBL/GenBank/DDBJ databases">
        <authorList>
            <person name="Qu J."/>
            <person name="Murali S.C."/>
            <person name="Bandaranaike D."/>
            <person name="Bellair M."/>
            <person name="Blankenburg K."/>
            <person name="Chao H."/>
            <person name="Dinh H."/>
            <person name="Doddapaneni H."/>
            <person name="Downs B."/>
            <person name="Dugan-Rocha S."/>
            <person name="Elkadiri S."/>
            <person name="Gnanaolivu R.D."/>
            <person name="Hernandez B."/>
            <person name="Javaid M."/>
            <person name="Jayaseelan J.C."/>
            <person name="Lee S."/>
            <person name="Li M."/>
            <person name="Ming W."/>
            <person name="Munidasa M."/>
            <person name="Muniz J."/>
            <person name="Nguyen L."/>
            <person name="Ongeri F."/>
            <person name="Osuji N."/>
            <person name="Pu L.-L."/>
            <person name="Puazo M."/>
            <person name="Qu C."/>
            <person name="Quiroz J."/>
            <person name="Raj R."/>
            <person name="Weissenberger G."/>
            <person name="Xin Y."/>
            <person name="Zou X."/>
            <person name="Han Y."/>
            <person name="Richards S."/>
            <person name="Worley K."/>
            <person name="Muzny D."/>
            <person name="Gibbs R."/>
        </authorList>
    </citation>
    <scope>NUCLEOTIDE SEQUENCE</scope>
    <source>
        <strain evidence="1">Sampled in the wild</strain>
    </source>
</reference>
<reference evidence="1" key="2">
    <citation type="submission" date="2017-10" db="EMBL/GenBank/DDBJ databases">
        <title>Ladona fulva Genome sequencing and assembly.</title>
        <authorList>
            <person name="Murali S."/>
            <person name="Richards S."/>
            <person name="Bandaranaike D."/>
            <person name="Bellair M."/>
            <person name="Blankenburg K."/>
            <person name="Chao H."/>
            <person name="Dinh H."/>
            <person name="Doddapaneni H."/>
            <person name="Dugan-Rocha S."/>
            <person name="Elkadiri S."/>
            <person name="Gnanaolivu R."/>
            <person name="Hernandez B."/>
            <person name="Skinner E."/>
            <person name="Javaid M."/>
            <person name="Lee S."/>
            <person name="Li M."/>
            <person name="Ming W."/>
            <person name="Munidasa M."/>
            <person name="Muniz J."/>
            <person name="Nguyen L."/>
            <person name="Hughes D."/>
            <person name="Osuji N."/>
            <person name="Pu L.-L."/>
            <person name="Puazo M."/>
            <person name="Qu C."/>
            <person name="Quiroz J."/>
            <person name="Raj R."/>
            <person name="Weissenberger G."/>
            <person name="Xin Y."/>
            <person name="Zou X."/>
            <person name="Han Y."/>
            <person name="Worley K."/>
            <person name="Muzny D."/>
            <person name="Gibbs R."/>
        </authorList>
    </citation>
    <scope>NUCLEOTIDE SEQUENCE</scope>
    <source>
        <strain evidence="1">Sampled in the wild</strain>
    </source>
</reference>
<comment type="caution">
    <text evidence="1">The sequence shown here is derived from an EMBL/GenBank/DDBJ whole genome shotgun (WGS) entry which is preliminary data.</text>
</comment>
<dbReference type="Proteomes" id="UP000792457">
    <property type="component" value="Unassembled WGS sequence"/>
</dbReference>
<evidence type="ECO:0000313" key="1">
    <source>
        <dbReference type="EMBL" id="KAG8232200.1"/>
    </source>
</evidence>
<proteinExistence type="predicted"/>
<feature type="non-terminal residue" evidence="1">
    <location>
        <position position="1"/>
    </location>
</feature>
<accession>A0A8K0KEH3</accession>
<protein>
    <submittedName>
        <fullName evidence="1">Uncharacterized protein</fullName>
    </submittedName>
</protein>
<organism evidence="1 2">
    <name type="scientific">Ladona fulva</name>
    <name type="common">Scarce chaser dragonfly</name>
    <name type="synonym">Libellula fulva</name>
    <dbReference type="NCBI Taxonomy" id="123851"/>
    <lineage>
        <taxon>Eukaryota</taxon>
        <taxon>Metazoa</taxon>
        <taxon>Ecdysozoa</taxon>
        <taxon>Arthropoda</taxon>
        <taxon>Hexapoda</taxon>
        <taxon>Insecta</taxon>
        <taxon>Pterygota</taxon>
        <taxon>Palaeoptera</taxon>
        <taxon>Odonata</taxon>
        <taxon>Epiprocta</taxon>
        <taxon>Anisoptera</taxon>
        <taxon>Libelluloidea</taxon>
        <taxon>Libellulidae</taxon>
        <taxon>Ladona</taxon>
    </lineage>
</organism>
<sequence>QNRLFLNLSSASTILSYAFKSSIESETSAARSCIFCSAFSNSSLVLYRPELKLSSISETEAIISELSGTLSMMIQMAEAIYLSLGVGKRNTMEPPLFY</sequence>
<keyword evidence="2" id="KW-1185">Reference proteome</keyword>